<dbReference type="EMBL" id="JPRL01000001">
    <property type="protein sequence ID" value="KFF07598.1"/>
    <property type="molecule type" value="Genomic_DNA"/>
</dbReference>
<name>A0A085ZT34_9FLAO</name>
<gene>
    <name evidence="2" type="ORF">IW19_19735</name>
</gene>
<evidence type="ECO:0008006" key="4">
    <source>
        <dbReference type="Google" id="ProtNLM"/>
    </source>
</evidence>
<evidence type="ECO:0000256" key="1">
    <source>
        <dbReference type="SAM" id="Phobius"/>
    </source>
</evidence>
<dbReference type="Proteomes" id="UP000028715">
    <property type="component" value="Unassembled WGS sequence"/>
</dbReference>
<accession>A0A085ZT34</accession>
<dbReference type="RefSeq" id="WP_035687532.1">
    <property type="nucleotide sequence ID" value="NZ_JPRL01000001.1"/>
</dbReference>
<keyword evidence="1" id="KW-1133">Transmembrane helix</keyword>
<proteinExistence type="predicted"/>
<feature type="transmembrane region" description="Helical" evidence="1">
    <location>
        <begin position="12"/>
        <end position="29"/>
    </location>
</feature>
<comment type="caution">
    <text evidence="2">The sequence shown here is derived from an EMBL/GenBank/DDBJ whole genome shotgun (WGS) entry which is preliminary data.</text>
</comment>
<keyword evidence="3" id="KW-1185">Reference proteome</keyword>
<organism evidence="2 3">
    <name type="scientific">Flavobacterium reichenbachii</name>
    <dbReference type="NCBI Taxonomy" id="362418"/>
    <lineage>
        <taxon>Bacteria</taxon>
        <taxon>Pseudomonadati</taxon>
        <taxon>Bacteroidota</taxon>
        <taxon>Flavobacteriia</taxon>
        <taxon>Flavobacteriales</taxon>
        <taxon>Flavobacteriaceae</taxon>
        <taxon>Flavobacterium</taxon>
    </lineage>
</organism>
<protein>
    <recommendedName>
        <fullName evidence="4">DUF2273 domain-containing protein</fullName>
    </recommendedName>
</protein>
<dbReference type="STRING" id="362418.IW19_19735"/>
<evidence type="ECO:0000313" key="2">
    <source>
        <dbReference type="EMBL" id="KFF07598.1"/>
    </source>
</evidence>
<keyword evidence="1" id="KW-0812">Transmembrane</keyword>
<sequence>MKSKSTSSKENFSKSILYASIGFLVGLVSYFLIKIIGIIIAVCLVIGVAASLQRNKHTKY</sequence>
<evidence type="ECO:0000313" key="3">
    <source>
        <dbReference type="Proteomes" id="UP000028715"/>
    </source>
</evidence>
<dbReference type="AlphaFoldDB" id="A0A085ZT34"/>
<keyword evidence="1" id="KW-0472">Membrane</keyword>
<reference evidence="2 3" key="1">
    <citation type="submission" date="2014-07" db="EMBL/GenBank/DDBJ databases">
        <title>Genome of Flavobacterium reichenbachii LMG 25512.</title>
        <authorList>
            <person name="Stropko S.J."/>
            <person name="Pipes S.E."/>
            <person name="Newman J.D."/>
        </authorList>
    </citation>
    <scope>NUCLEOTIDE SEQUENCE [LARGE SCALE GENOMIC DNA]</scope>
    <source>
        <strain evidence="2 3">LMG 25512</strain>
    </source>
</reference>